<comment type="caution">
    <text evidence="1">The sequence shown here is derived from an EMBL/GenBank/DDBJ whole genome shotgun (WGS) entry which is preliminary data.</text>
</comment>
<keyword evidence="2" id="KW-1185">Reference proteome</keyword>
<evidence type="ECO:0000313" key="2">
    <source>
        <dbReference type="Proteomes" id="UP000325081"/>
    </source>
</evidence>
<dbReference type="OrthoDB" id="1743459at2759"/>
<dbReference type="PANTHER" id="PTHR46862:SF3">
    <property type="entry name" value="OS07G0661900 PROTEIN"/>
    <property type="match status" value="1"/>
</dbReference>
<sequence>MTFQILNLEILPLSLEFDAIADTIKSFFSVGLQQDELGVTVDAPKSSFAFQNYKCRRPNSYQLLVFGRINECGVSGNAVKEIEIPTVKFDKKVPNLTEEQMLAISQLPSKMANRCKALMRKIICFSSDNENVDNMLAAWVKSTKPRRADWLSILKELERTSHPLYFELAKSSFVM</sequence>
<gene>
    <name evidence="1" type="ORF">STAS_07949</name>
</gene>
<dbReference type="EMBL" id="BKCP01004516">
    <property type="protein sequence ID" value="GER31912.1"/>
    <property type="molecule type" value="Genomic_DNA"/>
</dbReference>
<organism evidence="1 2">
    <name type="scientific">Striga asiatica</name>
    <name type="common">Asiatic witchweed</name>
    <name type="synonym">Buchnera asiatica</name>
    <dbReference type="NCBI Taxonomy" id="4170"/>
    <lineage>
        <taxon>Eukaryota</taxon>
        <taxon>Viridiplantae</taxon>
        <taxon>Streptophyta</taxon>
        <taxon>Embryophyta</taxon>
        <taxon>Tracheophyta</taxon>
        <taxon>Spermatophyta</taxon>
        <taxon>Magnoliopsida</taxon>
        <taxon>eudicotyledons</taxon>
        <taxon>Gunneridae</taxon>
        <taxon>Pentapetalae</taxon>
        <taxon>asterids</taxon>
        <taxon>lamiids</taxon>
        <taxon>Lamiales</taxon>
        <taxon>Orobanchaceae</taxon>
        <taxon>Buchnereae</taxon>
        <taxon>Striga</taxon>
    </lineage>
</organism>
<dbReference type="AlphaFoldDB" id="A0A5A7PGU7"/>
<reference evidence="2" key="1">
    <citation type="journal article" date="2019" name="Curr. Biol.">
        <title>Genome Sequence of Striga asiatica Provides Insight into the Evolution of Plant Parasitism.</title>
        <authorList>
            <person name="Yoshida S."/>
            <person name="Kim S."/>
            <person name="Wafula E.K."/>
            <person name="Tanskanen J."/>
            <person name="Kim Y.M."/>
            <person name="Honaas L."/>
            <person name="Yang Z."/>
            <person name="Spallek T."/>
            <person name="Conn C.E."/>
            <person name="Ichihashi Y."/>
            <person name="Cheong K."/>
            <person name="Cui S."/>
            <person name="Der J.P."/>
            <person name="Gundlach H."/>
            <person name="Jiao Y."/>
            <person name="Hori C."/>
            <person name="Ishida J.K."/>
            <person name="Kasahara H."/>
            <person name="Kiba T."/>
            <person name="Kim M.S."/>
            <person name="Koo N."/>
            <person name="Laohavisit A."/>
            <person name="Lee Y.H."/>
            <person name="Lumba S."/>
            <person name="McCourt P."/>
            <person name="Mortimer J.C."/>
            <person name="Mutuku J.M."/>
            <person name="Nomura T."/>
            <person name="Sasaki-Sekimoto Y."/>
            <person name="Seto Y."/>
            <person name="Wang Y."/>
            <person name="Wakatake T."/>
            <person name="Sakakibara H."/>
            <person name="Demura T."/>
            <person name="Yamaguchi S."/>
            <person name="Yoneyama K."/>
            <person name="Manabe R.I."/>
            <person name="Nelson D.C."/>
            <person name="Schulman A.H."/>
            <person name="Timko M.P."/>
            <person name="dePamphilis C.W."/>
            <person name="Choi D."/>
            <person name="Shirasu K."/>
        </authorList>
    </citation>
    <scope>NUCLEOTIDE SEQUENCE [LARGE SCALE GENOMIC DNA]</scope>
    <source>
        <strain evidence="2">cv. UVA1</strain>
    </source>
</reference>
<evidence type="ECO:0000313" key="1">
    <source>
        <dbReference type="EMBL" id="GER31912.1"/>
    </source>
</evidence>
<dbReference type="PANTHER" id="PTHR46862">
    <property type="entry name" value="OS07G0661900 PROTEIN"/>
    <property type="match status" value="1"/>
</dbReference>
<accession>A0A5A7PGU7</accession>
<proteinExistence type="predicted"/>
<dbReference type="Proteomes" id="UP000325081">
    <property type="component" value="Unassembled WGS sequence"/>
</dbReference>
<protein>
    <submittedName>
        <fullName evidence="1">Pentatricopeptide repeat-containing protein</fullName>
    </submittedName>
</protein>
<name>A0A5A7PGU7_STRAF</name>